<reference evidence="1" key="1">
    <citation type="submission" date="2014-11" db="EMBL/GenBank/DDBJ databases">
        <authorList>
            <person name="Amaro Gonzalez C."/>
        </authorList>
    </citation>
    <scope>NUCLEOTIDE SEQUENCE</scope>
</reference>
<reference evidence="1" key="2">
    <citation type="journal article" date="2015" name="Fish Shellfish Immunol.">
        <title>Early steps in the European eel (Anguilla anguilla)-Vibrio vulnificus interaction in the gills: Role of the RtxA13 toxin.</title>
        <authorList>
            <person name="Callol A."/>
            <person name="Pajuelo D."/>
            <person name="Ebbesson L."/>
            <person name="Teles M."/>
            <person name="MacKenzie S."/>
            <person name="Amaro C."/>
        </authorList>
    </citation>
    <scope>NUCLEOTIDE SEQUENCE</scope>
</reference>
<dbReference type="EMBL" id="GBXM01043271">
    <property type="protein sequence ID" value="JAH65306.1"/>
    <property type="molecule type" value="Transcribed_RNA"/>
</dbReference>
<dbReference type="AlphaFoldDB" id="A0A0E9UHU5"/>
<sequence length="64" mass="7134">MHSSFSQDAPNKAALESVQERFRQAPFVWRTTPGMSFPEEIVVQSEVIYVLPFGLIRAQPVGVG</sequence>
<proteinExistence type="predicted"/>
<organism evidence="1">
    <name type="scientific">Anguilla anguilla</name>
    <name type="common">European freshwater eel</name>
    <name type="synonym">Muraena anguilla</name>
    <dbReference type="NCBI Taxonomy" id="7936"/>
    <lineage>
        <taxon>Eukaryota</taxon>
        <taxon>Metazoa</taxon>
        <taxon>Chordata</taxon>
        <taxon>Craniata</taxon>
        <taxon>Vertebrata</taxon>
        <taxon>Euteleostomi</taxon>
        <taxon>Actinopterygii</taxon>
        <taxon>Neopterygii</taxon>
        <taxon>Teleostei</taxon>
        <taxon>Anguilliformes</taxon>
        <taxon>Anguillidae</taxon>
        <taxon>Anguilla</taxon>
    </lineage>
</organism>
<name>A0A0E9UHU5_ANGAN</name>
<protein>
    <submittedName>
        <fullName evidence="1">Uncharacterized protein</fullName>
    </submittedName>
</protein>
<evidence type="ECO:0000313" key="1">
    <source>
        <dbReference type="EMBL" id="JAH65306.1"/>
    </source>
</evidence>
<accession>A0A0E9UHU5</accession>